<feature type="domain" description="GST C-terminal" evidence="2">
    <location>
        <begin position="87"/>
        <end position="209"/>
    </location>
</feature>
<dbReference type="SFLD" id="SFLDS00019">
    <property type="entry name" value="Glutathione_Transferase_(cytos"/>
    <property type="match status" value="1"/>
</dbReference>
<dbReference type="Pfam" id="PF13409">
    <property type="entry name" value="GST_N_2"/>
    <property type="match status" value="1"/>
</dbReference>
<gene>
    <name evidence="3" type="ORF">AUP44_03685</name>
</gene>
<dbReference type="InterPro" id="IPR036249">
    <property type="entry name" value="Thioredoxin-like_sf"/>
</dbReference>
<organism evidence="3 4">
    <name type="scientific">Tistrella mobilis</name>
    <dbReference type="NCBI Taxonomy" id="171437"/>
    <lineage>
        <taxon>Bacteria</taxon>
        <taxon>Pseudomonadati</taxon>
        <taxon>Pseudomonadota</taxon>
        <taxon>Alphaproteobacteria</taxon>
        <taxon>Geminicoccales</taxon>
        <taxon>Geminicoccaceae</taxon>
        <taxon>Tistrella</taxon>
    </lineage>
</organism>
<dbReference type="Gene3D" id="1.20.1050.10">
    <property type="match status" value="1"/>
</dbReference>
<dbReference type="CDD" id="cd03057">
    <property type="entry name" value="GST_N_Beta"/>
    <property type="match status" value="1"/>
</dbReference>
<protein>
    <submittedName>
        <fullName evidence="3">Glutathione S-transferase</fullName>
    </submittedName>
</protein>
<keyword evidence="3" id="KW-0808">Transferase</keyword>
<dbReference type="PANTHER" id="PTHR44051:SF8">
    <property type="entry name" value="GLUTATHIONE S-TRANSFERASE GSTA"/>
    <property type="match status" value="1"/>
</dbReference>
<evidence type="ECO:0000313" key="4">
    <source>
        <dbReference type="Proteomes" id="UP000075787"/>
    </source>
</evidence>
<accession>A0A162L5U4</accession>
<reference evidence="3 4" key="1">
    <citation type="submission" date="2015-12" db="EMBL/GenBank/DDBJ databases">
        <title>Genome sequence of Tistrella mobilis MCCC 1A02139.</title>
        <authorList>
            <person name="Lu L."/>
            <person name="Lai Q."/>
            <person name="Shao Z."/>
            <person name="Qian P."/>
        </authorList>
    </citation>
    <scope>NUCLEOTIDE SEQUENCE [LARGE SCALE GENOMIC DNA]</scope>
    <source>
        <strain evidence="3 4">MCCC 1A02139</strain>
    </source>
</reference>
<dbReference type="Proteomes" id="UP000075787">
    <property type="component" value="Unassembled WGS sequence"/>
</dbReference>
<name>A0A162L5U4_9PROT</name>
<proteinExistence type="predicted"/>
<dbReference type="AlphaFoldDB" id="A0A162L5U4"/>
<dbReference type="PROSITE" id="PS50405">
    <property type="entry name" value="GST_CTER"/>
    <property type="match status" value="1"/>
</dbReference>
<dbReference type="SFLD" id="SFLDG00358">
    <property type="entry name" value="Main_(cytGST)"/>
    <property type="match status" value="1"/>
</dbReference>
<evidence type="ECO:0000259" key="2">
    <source>
        <dbReference type="PROSITE" id="PS50405"/>
    </source>
</evidence>
<dbReference type="InterPro" id="IPR040079">
    <property type="entry name" value="Glutathione_S-Trfase"/>
</dbReference>
<dbReference type="Pfam" id="PF13410">
    <property type="entry name" value="GST_C_2"/>
    <property type="match status" value="1"/>
</dbReference>
<dbReference type="GeneID" id="97242946"/>
<evidence type="ECO:0000313" key="3">
    <source>
        <dbReference type="EMBL" id="KYO53457.1"/>
    </source>
</evidence>
<dbReference type="CDD" id="cd03188">
    <property type="entry name" value="GST_C_Beta"/>
    <property type="match status" value="1"/>
</dbReference>
<sequence>MRLYYKPGACSLSSRIVLTEIGLAFETIRVETETGLTETGDDYRAINPKGYVPALELEDGVVLTENPAILQFLADAHPEAGLVPASGGLERARLQEWLNFTSAELHKAFSPYFRGQPLTGAEREQVEDRLARRIADVERGLGDGRNYILGDRFTVADAYLFVVLNWSGFIGLDLGRWQNVAAYRARIAARPSVREAMRQEKLIADEAAE</sequence>
<dbReference type="PANTHER" id="PTHR44051">
    <property type="entry name" value="GLUTATHIONE S-TRANSFERASE-RELATED"/>
    <property type="match status" value="1"/>
</dbReference>
<dbReference type="SUPFAM" id="SSF52833">
    <property type="entry name" value="Thioredoxin-like"/>
    <property type="match status" value="1"/>
</dbReference>
<dbReference type="OrthoDB" id="7583243at2"/>
<dbReference type="Gene3D" id="3.40.30.10">
    <property type="entry name" value="Glutaredoxin"/>
    <property type="match status" value="1"/>
</dbReference>
<dbReference type="SUPFAM" id="SSF47616">
    <property type="entry name" value="GST C-terminal domain-like"/>
    <property type="match status" value="1"/>
</dbReference>
<dbReference type="RefSeq" id="WP_062763619.1">
    <property type="nucleotide sequence ID" value="NZ_CP121045.1"/>
</dbReference>
<comment type="caution">
    <text evidence="3">The sequence shown here is derived from an EMBL/GenBank/DDBJ whole genome shotgun (WGS) entry which is preliminary data.</text>
</comment>
<dbReference type="InterPro" id="IPR010987">
    <property type="entry name" value="Glutathione-S-Trfase_C-like"/>
</dbReference>
<dbReference type="NCBIfam" id="NF007831">
    <property type="entry name" value="PRK10542.1"/>
    <property type="match status" value="1"/>
</dbReference>
<dbReference type="InterPro" id="IPR036282">
    <property type="entry name" value="Glutathione-S-Trfase_C_sf"/>
</dbReference>
<dbReference type="PROSITE" id="PS50404">
    <property type="entry name" value="GST_NTER"/>
    <property type="match status" value="1"/>
</dbReference>
<feature type="domain" description="GST N-terminal" evidence="1">
    <location>
        <begin position="1"/>
        <end position="81"/>
    </location>
</feature>
<dbReference type="SFLD" id="SFLDG01150">
    <property type="entry name" value="Main.1:_Beta-like"/>
    <property type="match status" value="1"/>
</dbReference>
<dbReference type="InterPro" id="IPR004045">
    <property type="entry name" value="Glutathione_S-Trfase_N"/>
</dbReference>
<dbReference type="GO" id="GO:0016740">
    <property type="term" value="F:transferase activity"/>
    <property type="evidence" value="ECO:0007669"/>
    <property type="project" value="UniProtKB-KW"/>
</dbReference>
<evidence type="ECO:0000259" key="1">
    <source>
        <dbReference type="PROSITE" id="PS50404"/>
    </source>
</evidence>
<dbReference type="EMBL" id="LPZR01000113">
    <property type="protein sequence ID" value="KYO53457.1"/>
    <property type="molecule type" value="Genomic_DNA"/>
</dbReference>